<dbReference type="SUPFAM" id="SSF52540">
    <property type="entry name" value="P-loop containing nucleoside triphosphate hydrolases"/>
    <property type="match status" value="1"/>
</dbReference>
<dbReference type="RefSeq" id="WP_022239269.1">
    <property type="nucleotide sequence ID" value="NZ_CACRSY010000004.1"/>
</dbReference>
<dbReference type="PANTHER" id="PTHR34704:SF2">
    <property type="entry name" value="ATPASE"/>
    <property type="match status" value="1"/>
</dbReference>
<accession>A0A6N2R1H5</accession>
<evidence type="ECO:0000313" key="2">
    <source>
        <dbReference type="EMBL" id="VYS73835.1"/>
    </source>
</evidence>
<dbReference type="Gene3D" id="3.40.50.300">
    <property type="entry name" value="P-loop containing nucleotide triphosphate hydrolases"/>
    <property type="match status" value="1"/>
</dbReference>
<protein>
    <submittedName>
        <fullName evidence="2">Archaea bacterial proteins of uncharacterized function</fullName>
    </submittedName>
</protein>
<reference evidence="2" key="1">
    <citation type="submission" date="2019-11" db="EMBL/GenBank/DDBJ databases">
        <authorList>
            <person name="Feng L."/>
        </authorList>
    </citation>
    <scope>NUCLEOTIDE SEQUENCE</scope>
    <source>
        <strain evidence="2">BhanseniiLFYP23</strain>
    </source>
</reference>
<dbReference type="InterPro" id="IPR027417">
    <property type="entry name" value="P-loop_NTPase"/>
</dbReference>
<evidence type="ECO:0000259" key="1">
    <source>
        <dbReference type="Pfam" id="PF03008"/>
    </source>
</evidence>
<dbReference type="Pfam" id="PF03008">
    <property type="entry name" value="DUF234"/>
    <property type="match status" value="1"/>
</dbReference>
<proteinExistence type="predicted"/>
<dbReference type="EMBL" id="CACRSY010000004">
    <property type="protein sequence ID" value="VYS73835.1"/>
    <property type="molecule type" value="Genomic_DNA"/>
</dbReference>
<name>A0A6N2R1H5_BLAHA</name>
<sequence length="464" mass="53823">MFLDKGNILSNFNHLFDTEASCHISLYSHFGMGKTRLIQELSKSRKTLYFKAAPLSFEENIRMLKALCTRQFHKDFQQAKKLTDVLKLLAKHAEQEPLLIIFDDFPHLAAGNRRISTLITSFFNRTSNAANLFLVLCKPASAYEKECTKEQHAFLLRPFRFFEMRMLYPEMSLEEQMLLYSVTGGVPAYLRFFNPEISVKDNLYRLFFQENGSFYRLVPSRTKEFYSASSVMRSILLSLGQEEKKLQEICDDTGLTPSAASSLLLSLSSHNLAERKVPVTEDQTSRRAVYSISDGIFRFWYTYVFPYQSEIEFGQGETVFNTFVLPALDNYTKNTFETICREFLVLTDEMRTSPFPMKNVGKWWGQHPTKKRTEAIPIAAYDNNKVLLGTCFWTDEWLDIDALYKLQKHSSLFPDMEEWYYLFSKSDFVSGFEVISGSHVHVFSLEQMCGIADKYLTVYCKNDL</sequence>
<dbReference type="PANTHER" id="PTHR34704">
    <property type="entry name" value="ATPASE"/>
    <property type="match status" value="1"/>
</dbReference>
<organism evidence="2">
    <name type="scientific">Blautia hansenii</name>
    <name type="common">Ruminococcus hansenii</name>
    <dbReference type="NCBI Taxonomy" id="1322"/>
    <lineage>
        <taxon>Bacteria</taxon>
        <taxon>Bacillati</taxon>
        <taxon>Bacillota</taxon>
        <taxon>Clostridia</taxon>
        <taxon>Lachnospirales</taxon>
        <taxon>Lachnospiraceae</taxon>
        <taxon>Blautia</taxon>
    </lineage>
</organism>
<gene>
    <name evidence="2" type="ORF">BHLFYP23_01342</name>
</gene>
<dbReference type="InterPro" id="IPR004256">
    <property type="entry name" value="DUF234"/>
</dbReference>
<dbReference type="AlphaFoldDB" id="A0A6N2R1H5"/>
<feature type="domain" description="DUF234" evidence="1">
    <location>
        <begin position="300"/>
        <end position="395"/>
    </location>
</feature>